<dbReference type="InterPro" id="IPR011249">
    <property type="entry name" value="Metalloenz_LuxS/M16"/>
</dbReference>
<gene>
    <name evidence="3" type="ORF">SAMN06265219_115119</name>
</gene>
<accession>A0A521F6F5</accession>
<dbReference type="PANTHER" id="PTHR11851">
    <property type="entry name" value="METALLOPROTEASE"/>
    <property type="match status" value="1"/>
</dbReference>
<reference evidence="3 4" key="1">
    <citation type="submission" date="2017-05" db="EMBL/GenBank/DDBJ databases">
        <authorList>
            <person name="Varghese N."/>
            <person name="Submissions S."/>
        </authorList>
    </citation>
    <scope>NUCLEOTIDE SEQUENCE [LARGE SCALE GENOMIC DNA]</scope>
    <source>
        <strain evidence="3 4">DSM 21985</strain>
    </source>
</reference>
<dbReference type="RefSeq" id="WP_142455676.1">
    <property type="nucleotide sequence ID" value="NZ_FXTP01000015.1"/>
</dbReference>
<dbReference type="Pfam" id="PF00675">
    <property type="entry name" value="Peptidase_M16"/>
    <property type="match status" value="1"/>
</dbReference>
<protein>
    <submittedName>
        <fullName evidence="3">Predicted Zn-dependent peptidase</fullName>
    </submittedName>
</protein>
<dbReference type="InterPro" id="IPR050361">
    <property type="entry name" value="MPP/UQCRC_Complex"/>
</dbReference>
<dbReference type="OrthoDB" id="9811314at2"/>
<dbReference type="Gene3D" id="3.30.830.10">
    <property type="entry name" value="Metalloenzyme, LuxS/M16 peptidase-like"/>
    <property type="match status" value="2"/>
</dbReference>
<dbReference type="GO" id="GO:0046872">
    <property type="term" value="F:metal ion binding"/>
    <property type="evidence" value="ECO:0007669"/>
    <property type="project" value="InterPro"/>
</dbReference>
<name>A0A521F6F5_9BACT</name>
<evidence type="ECO:0000259" key="2">
    <source>
        <dbReference type="Pfam" id="PF05193"/>
    </source>
</evidence>
<evidence type="ECO:0000313" key="4">
    <source>
        <dbReference type="Proteomes" id="UP000317557"/>
    </source>
</evidence>
<dbReference type="Pfam" id="PF05193">
    <property type="entry name" value="Peptidase_M16_C"/>
    <property type="match status" value="1"/>
</dbReference>
<evidence type="ECO:0000259" key="1">
    <source>
        <dbReference type="Pfam" id="PF00675"/>
    </source>
</evidence>
<feature type="domain" description="Peptidase M16 C-terminal" evidence="2">
    <location>
        <begin position="202"/>
        <end position="380"/>
    </location>
</feature>
<dbReference type="SUPFAM" id="SSF63411">
    <property type="entry name" value="LuxS/MPP-like metallohydrolase"/>
    <property type="match status" value="2"/>
</dbReference>
<organism evidence="3 4">
    <name type="scientific">Gracilimonas mengyeensis</name>
    <dbReference type="NCBI Taxonomy" id="1302730"/>
    <lineage>
        <taxon>Bacteria</taxon>
        <taxon>Pseudomonadati</taxon>
        <taxon>Balneolota</taxon>
        <taxon>Balneolia</taxon>
        <taxon>Balneolales</taxon>
        <taxon>Balneolaceae</taxon>
        <taxon>Gracilimonas</taxon>
    </lineage>
</organism>
<sequence>MKRLLLFTFMVLLVLPLSAQKRYDEIEYPEMNPINMPEVEEFTLDNGVTFFLVEDHELPLINVRATIRTGELLEPASKAGLASITGDVIREGGSENYPADELNALLENRAANMSTFIGFNSGSAQLNVLKEDFDDLLPVFVDVLQNPAFPEDKIELAKTQTKSAISRRNDEQSQVGFREFSNLIYGDNSVYTRQTEYATVDNITREDMVDFHDNYFVANNMTVGIIGDFDTDEMKQKLREAFGSLPAGKETNMVFPEVDYEYPSTINFVNKENVNQSFVVLGHIGGLRENPDYPALQVMNEVLAGGFSGRLFQEVRTNLGLAYSVGGSYGANVNYPGVFRLITMTKSSTTAEAIDAILKEVKRLQEEPITQEELELTKDQFLNSLVFRYDSKSKILNERIDNEYLGLSPDAFDELVEGIKATTIEDVQRVAREYLKPEQVQILVVGNEDEIGDQLQKYGNVNKVDISIPEPPSDEEEVAGDAAQGGEWLEKMADAVIEPGTDMGPIFVESVITQQTQMGPMEITSTAITNYDDYSSERTMQTPQGEIQMKIENGGGTMSMMGQERPLPPQMATPVTNEMKRNYIAIALNKDELEAEYLGSETVDGEELEVIRIKGDVTVTYLLDAESGLPARARYSEMNPQTGQRSQAESVFSDWEVVDGVALAYTTVTYVDGEEAATQKVESHSIED</sequence>
<dbReference type="InterPro" id="IPR007863">
    <property type="entry name" value="Peptidase_M16_C"/>
</dbReference>
<feature type="domain" description="Peptidase M16 N-terminal" evidence="1">
    <location>
        <begin position="61"/>
        <end position="186"/>
    </location>
</feature>
<dbReference type="Proteomes" id="UP000317557">
    <property type="component" value="Unassembled WGS sequence"/>
</dbReference>
<dbReference type="AlphaFoldDB" id="A0A521F6F5"/>
<dbReference type="PANTHER" id="PTHR11851:SF225">
    <property type="entry name" value="NON-PEPTIDASE HOMOLOG YMXG"/>
    <property type="match status" value="1"/>
</dbReference>
<dbReference type="EMBL" id="FXTP01000015">
    <property type="protein sequence ID" value="SMO91788.1"/>
    <property type="molecule type" value="Genomic_DNA"/>
</dbReference>
<keyword evidence="4" id="KW-1185">Reference proteome</keyword>
<dbReference type="InterPro" id="IPR011765">
    <property type="entry name" value="Pept_M16_N"/>
</dbReference>
<proteinExistence type="predicted"/>
<evidence type="ECO:0000313" key="3">
    <source>
        <dbReference type="EMBL" id="SMO91788.1"/>
    </source>
</evidence>